<sequence length="64" mass="6980">MHLVAVGLMPGTPNDVEIVLEHFAEDVVFTPPVAARVLQESARVVRGKDALRALLEIDTSLERS</sequence>
<proteinExistence type="predicted"/>
<reference evidence="1 2" key="1">
    <citation type="submission" date="2018-09" db="EMBL/GenBank/DDBJ databases">
        <authorList>
            <person name="Tagini F."/>
        </authorList>
    </citation>
    <scope>NUCLEOTIDE SEQUENCE [LARGE SCALE GENOMIC DNA]</scope>
    <source>
        <strain evidence="1 2">MK142</strain>
    </source>
</reference>
<protein>
    <submittedName>
        <fullName evidence="1">Uncharacterized protein</fullName>
    </submittedName>
</protein>
<dbReference type="Proteomes" id="UP000268285">
    <property type="component" value="Unassembled WGS sequence"/>
</dbReference>
<name>A0A498R3J7_9MYCO</name>
<organism evidence="1 2">
    <name type="scientific">Mycobacterium pseudokansasii</name>
    <dbReference type="NCBI Taxonomy" id="2341080"/>
    <lineage>
        <taxon>Bacteria</taxon>
        <taxon>Bacillati</taxon>
        <taxon>Actinomycetota</taxon>
        <taxon>Actinomycetes</taxon>
        <taxon>Mycobacteriales</taxon>
        <taxon>Mycobacteriaceae</taxon>
        <taxon>Mycobacterium</taxon>
    </lineage>
</organism>
<dbReference type="InterPro" id="IPR032710">
    <property type="entry name" value="NTF2-like_dom_sf"/>
</dbReference>
<evidence type="ECO:0000313" key="2">
    <source>
        <dbReference type="Proteomes" id="UP000268285"/>
    </source>
</evidence>
<keyword evidence="2" id="KW-1185">Reference proteome</keyword>
<gene>
    <name evidence="1" type="ORF">LAUMK142_05795</name>
</gene>
<accession>A0A498R3J7</accession>
<dbReference type="AlphaFoldDB" id="A0A498R3J7"/>
<dbReference type="SUPFAM" id="SSF54427">
    <property type="entry name" value="NTF2-like"/>
    <property type="match status" value="1"/>
</dbReference>
<dbReference type="EMBL" id="UPHU01000002">
    <property type="protein sequence ID" value="VBA68761.1"/>
    <property type="molecule type" value="Genomic_DNA"/>
</dbReference>
<evidence type="ECO:0000313" key="1">
    <source>
        <dbReference type="EMBL" id="VBA68761.1"/>
    </source>
</evidence>
<dbReference type="Gene3D" id="3.10.450.50">
    <property type="match status" value="1"/>
</dbReference>